<keyword evidence="2" id="KW-1185">Reference proteome</keyword>
<dbReference type="EMBL" id="JARK01000329">
    <property type="protein sequence ID" value="EYC38263.1"/>
    <property type="molecule type" value="Genomic_DNA"/>
</dbReference>
<protein>
    <submittedName>
        <fullName evidence="1">Uncharacterized protein</fullName>
    </submittedName>
</protein>
<organism evidence="1 2">
    <name type="scientific">Ancylostoma ceylanicum</name>
    <dbReference type="NCBI Taxonomy" id="53326"/>
    <lineage>
        <taxon>Eukaryota</taxon>
        <taxon>Metazoa</taxon>
        <taxon>Ecdysozoa</taxon>
        <taxon>Nematoda</taxon>
        <taxon>Chromadorea</taxon>
        <taxon>Rhabditida</taxon>
        <taxon>Rhabditina</taxon>
        <taxon>Rhabditomorpha</taxon>
        <taxon>Strongyloidea</taxon>
        <taxon>Ancylostomatidae</taxon>
        <taxon>Ancylostomatinae</taxon>
        <taxon>Ancylostoma</taxon>
    </lineage>
</organism>
<proteinExistence type="predicted"/>
<name>A0A016WGW7_9BILA</name>
<dbReference type="Proteomes" id="UP000024635">
    <property type="component" value="Unassembled WGS sequence"/>
</dbReference>
<dbReference type="AlphaFoldDB" id="A0A016WGW7"/>
<comment type="caution">
    <text evidence="1">The sequence shown here is derived from an EMBL/GenBank/DDBJ whole genome shotgun (WGS) entry which is preliminary data.</text>
</comment>
<evidence type="ECO:0000313" key="1">
    <source>
        <dbReference type="EMBL" id="EYC38263.1"/>
    </source>
</evidence>
<evidence type="ECO:0000313" key="2">
    <source>
        <dbReference type="Proteomes" id="UP000024635"/>
    </source>
</evidence>
<accession>A0A016WGW7</accession>
<reference evidence="2" key="1">
    <citation type="journal article" date="2015" name="Nat. Genet.">
        <title>The genome and transcriptome of the zoonotic hookworm Ancylostoma ceylanicum identify infection-specific gene families.</title>
        <authorList>
            <person name="Schwarz E.M."/>
            <person name="Hu Y."/>
            <person name="Antoshechkin I."/>
            <person name="Miller M.M."/>
            <person name="Sternberg P.W."/>
            <person name="Aroian R.V."/>
        </authorList>
    </citation>
    <scope>NUCLEOTIDE SEQUENCE</scope>
    <source>
        <strain evidence="2">HY135</strain>
    </source>
</reference>
<gene>
    <name evidence="1" type="primary">Acey_s0729.g1892</name>
    <name evidence="1" type="ORF">Y032_0729g1892</name>
</gene>
<sequence length="74" mass="7681">MNYGSRLESKKKVKRRYGSDRLLPDEKAKLQAACLGAPSCFDPAPDPAPALLPSPGVVVGGGNNKAVGQTSVIS</sequence>